<dbReference type="AlphaFoldDB" id="D3RWZ1"/>
<dbReference type="KEGG" id="fpl:Ferp_0836"/>
<dbReference type="SUPFAM" id="SSF54862">
    <property type="entry name" value="4Fe-4S ferredoxins"/>
    <property type="match status" value="2"/>
</dbReference>
<dbReference type="Proteomes" id="UP000002613">
    <property type="component" value="Chromosome"/>
</dbReference>
<evidence type="ECO:0000256" key="7">
    <source>
        <dbReference type="ARBA" id="ARBA00023002"/>
    </source>
</evidence>
<gene>
    <name evidence="12" type="ordered locus">Ferp_0836</name>
</gene>
<dbReference type="InterPro" id="IPR017896">
    <property type="entry name" value="4Fe4S_Fe-S-bd"/>
</dbReference>
<keyword evidence="6 10" id="KW-0274">FAD</keyword>
<dbReference type="GO" id="GO:0051539">
    <property type="term" value="F:4 iron, 4 sulfur cluster binding"/>
    <property type="evidence" value="ECO:0007669"/>
    <property type="project" value="UniProtKB-UniRule"/>
</dbReference>
<accession>D3RWZ1</accession>
<keyword evidence="8 10" id="KW-0408">Iron</keyword>
<dbReference type="InterPro" id="IPR017900">
    <property type="entry name" value="4Fe4S_Fe_S_CS"/>
</dbReference>
<dbReference type="GO" id="GO:0016491">
    <property type="term" value="F:oxidoreductase activity"/>
    <property type="evidence" value="ECO:0007669"/>
    <property type="project" value="UniProtKB-UniRule"/>
</dbReference>
<dbReference type="EC" id="1.8.-.-" evidence="10"/>
<dbReference type="EMBL" id="CP001899">
    <property type="protein sequence ID" value="ADC65004.1"/>
    <property type="molecule type" value="Genomic_DNA"/>
</dbReference>
<keyword evidence="9 10" id="KW-0411">Iron-sulfur</keyword>
<sequence>MKIGLYICHCGRNIADVVDVKNLIEYFKDKVNVVRDHLFMCSEPAWEMIRSDVASKLVDRVVIAACSPQNHEKFFRSALETAGLSKYLLEIANIREQCSWVHGKNKEEATEKAKRLIKAAISKVKTLKPLEDLKFEVERSVLVIGGGIAGMTASLDLAKMGFKVYLVEKEPSIGGKLIKFDKIFPLNDCASCVVSSLMAEVANNPMIELITYAEVEEVNGSFGNFNVKVRKKQTYVDWEKCIGCGACTTVCPPKAWKPNEFDEGLSKRAAMYIVSPQAVPKKAVHDPELCVNCGKKKLGTRRFLRGGKEYLTPCEKACPTKAIDRSKSWNPKGEILNFNVGAIIVATGYKVMEKETFKEYASHSPNVITALQFERILSPTGPTSGKILRISDGKKPKAISFISCVGSRDVRYHTYCSKVCCLYLLKQARLVKEREPDIDVYIHVIDVRAPGKDLEEYYIEARRMGIGIIRGKVGGIEELPNGRLRILGFDADLGMPIEVEVDLVVLATAIELPEDSRELARKIGLTVDPSGFLKEDHPKLRPVESTLTGIFLAGCCQGPKDVSETVAQAKAAAASVASLLNKEEIQVEPFIAKVNEEACTACGICENVCPFNAIKVKEVAIVDERSCKGCGICASCPAKAIDIQGYSAESITAEIEALVG</sequence>
<protein>
    <recommendedName>
        <fullName evidence="10">CoB--CoM heterodisulfide reductase iron-sulfur subunit A</fullName>
        <ecNumber evidence="10">1.8.-.-</ecNumber>
    </recommendedName>
</protein>
<comment type="similarity">
    <text evidence="2 10">Belongs to the HdrA family.</text>
</comment>
<dbReference type="PaxDb" id="589924-Ferp_0836"/>
<evidence type="ECO:0000313" key="13">
    <source>
        <dbReference type="Proteomes" id="UP000002613"/>
    </source>
</evidence>
<dbReference type="Pfam" id="PF00037">
    <property type="entry name" value="Fer4"/>
    <property type="match status" value="1"/>
</dbReference>
<name>D3RWZ1_FERPA</name>
<dbReference type="Pfam" id="PF13187">
    <property type="entry name" value="Fer4_9"/>
    <property type="match status" value="1"/>
</dbReference>
<comment type="subunit">
    <text evidence="10">The ferredoxin:CoB-CoM heterodisulfide reductase is composed of three subunits; HdrA, HdrB and HdrC.</text>
</comment>
<comment type="cofactor">
    <cofactor evidence="10">
        <name>[4Fe-4S] cluster</name>
        <dbReference type="ChEBI" id="CHEBI:49883"/>
    </cofactor>
</comment>
<feature type="domain" description="4Fe-4S ferredoxin-type" evidence="11">
    <location>
        <begin position="620"/>
        <end position="646"/>
    </location>
</feature>
<evidence type="ECO:0000256" key="1">
    <source>
        <dbReference type="ARBA" id="ARBA00001974"/>
    </source>
</evidence>
<dbReference type="Gene3D" id="3.50.50.60">
    <property type="entry name" value="FAD/NAD(P)-binding domain"/>
    <property type="match status" value="1"/>
</dbReference>
<dbReference type="PANTHER" id="PTHR43498:SF1">
    <property type="entry name" value="COB--COM HETERODISULFIDE REDUCTASE IRON-SULFUR SUBUNIT A"/>
    <property type="match status" value="1"/>
</dbReference>
<dbReference type="PROSITE" id="PS00198">
    <property type="entry name" value="4FE4S_FER_1"/>
    <property type="match status" value="2"/>
</dbReference>
<evidence type="ECO:0000256" key="4">
    <source>
        <dbReference type="ARBA" id="ARBA00022630"/>
    </source>
</evidence>
<feature type="domain" description="4Fe-4S ferredoxin-type" evidence="11">
    <location>
        <begin position="232"/>
        <end position="261"/>
    </location>
</feature>
<dbReference type="PANTHER" id="PTHR43498">
    <property type="entry name" value="FERREDOXIN:COB-COM HETERODISULFIDE REDUCTASE SUBUNIT A"/>
    <property type="match status" value="1"/>
</dbReference>
<keyword evidence="3 10" id="KW-0004">4Fe-4S</keyword>
<evidence type="ECO:0000256" key="2">
    <source>
        <dbReference type="ARBA" id="ARBA00006561"/>
    </source>
</evidence>
<evidence type="ECO:0000256" key="5">
    <source>
        <dbReference type="ARBA" id="ARBA00022723"/>
    </source>
</evidence>
<reference evidence="13" key="1">
    <citation type="submission" date="2010-02" db="EMBL/GenBank/DDBJ databases">
        <title>Complete sequence of Ferroglobus placidus DSM 10642.</title>
        <authorList>
            <consortium name="US DOE Joint Genome Institute"/>
            <person name="Lucas S."/>
            <person name="Copeland A."/>
            <person name="Lapidus A."/>
            <person name="Cheng J.-F."/>
            <person name="Bruce D."/>
            <person name="Goodwin L."/>
            <person name="Pitluck S."/>
            <person name="Saunders E."/>
            <person name="Brettin T."/>
            <person name="Detter J.C."/>
            <person name="Han C."/>
            <person name="Tapia R."/>
            <person name="Larimer F."/>
            <person name="Land M."/>
            <person name="Hauser L."/>
            <person name="Kyrpides N."/>
            <person name="Ivanova N."/>
            <person name="Holmes D."/>
            <person name="Lovley D."/>
            <person name="Kyrpides N."/>
            <person name="Anderson I.J."/>
            <person name="Woyke T."/>
        </authorList>
    </citation>
    <scope>NUCLEOTIDE SEQUENCE [LARGE SCALE GENOMIC DNA]</scope>
    <source>
        <strain evidence="13">DSM 10642 / AEDII12DO</strain>
    </source>
</reference>
<evidence type="ECO:0000256" key="8">
    <source>
        <dbReference type="ARBA" id="ARBA00023004"/>
    </source>
</evidence>
<dbReference type="eggNOG" id="arCOG02235">
    <property type="taxonomic scope" value="Archaea"/>
</dbReference>
<dbReference type="Gene3D" id="3.40.50.720">
    <property type="entry name" value="NAD(P)-binding Rossmann-like Domain"/>
    <property type="match status" value="1"/>
</dbReference>
<dbReference type="Pfam" id="PF12831">
    <property type="entry name" value="FAD_oxidored"/>
    <property type="match status" value="1"/>
</dbReference>
<dbReference type="PROSITE" id="PS51379">
    <property type="entry name" value="4FE4S_FER_2"/>
    <property type="match status" value="3"/>
</dbReference>
<dbReference type="HOGENOM" id="CLU_020302_0_0_2"/>
<dbReference type="InterPro" id="IPR036188">
    <property type="entry name" value="FAD/NAD-bd_sf"/>
</dbReference>
<comment type="function">
    <text evidence="10">Part of a complex that catalyzes the reversible reduction of CoM-S-S-CoB to the thiol-coenzymes H-S-CoM (coenzyme M) and H-S-CoB (coenzyme B).</text>
</comment>
<comment type="pathway">
    <text evidence="10">Cofactor metabolism; coenzyme M-coenzyme B heterodisulfide reduction; coenzyme B and coenzyme M from coenzyme M-coenzyme B heterodisulfide: step 1/1.</text>
</comment>
<keyword evidence="13" id="KW-1185">Reference proteome</keyword>
<dbReference type="STRING" id="589924.Ferp_0836"/>
<evidence type="ECO:0000259" key="11">
    <source>
        <dbReference type="PROSITE" id="PS51379"/>
    </source>
</evidence>
<dbReference type="Gene3D" id="3.30.70.20">
    <property type="match status" value="2"/>
</dbReference>
<evidence type="ECO:0000256" key="3">
    <source>
        <dbReference type="ARBA" id="ARBA00022485"/>
    </source>
</evidence>
<dbReference type="GO" id="GO:0046872">
    <property type="term" value="F:metal ion binding"/>
    <property type="evidence" value="ECO:0007669"/>
    <property type="project" value="UniProtKB-KW"/>
</dbReference>
<evidence type="ECO:0000256" key="10">
    <source>
        <dbReference type="RuleBase" id="RU366072"/>
    </source>
</evidence>
<dbReference type="InterPro" id="IPR039650">
    <property type="entry name" value="HdrA-like"/>
</dbReference>
<dbReference type="UniPathway" id="UPA00647">
    <property type="reaction ID" value="UER00700"/>
</dbReference>
<organism evidence="12 13">
    <name type="scientific">Ferroglobus placidus (strain DSM 10642 / AEDII12DO)</name>
    <dbReference type="NCBI Taxonomy" id="589924"/>
    <lineage>
        <taxon>Archaea</taxon>
        <taxon>Methanobacteriati</taxon>
        <taxon>Methanobacteriota</taxon>
        <taxon>Archaeoglobi</taxon>
        <taxon>Archaeoglobales</taxon>
        <taxon>Archaeoglobaceae</taxon>
        <taxon>Ferroglobus</taxon>
    </lineage>
</organism>
<dbReference type="OrthoDB" id="32867at2157"/>
<evidence type="ECO:0000256" key="9">
    <source>
        <dbReference type="ARBA" id="ARBA00023014"/>
    </source>
</evidence>
<keyword evidence="7 10" id="KW-0560">Oxidoreductase</keyword>
<evidence type="ECO:0000313" key="12">
    <source>
        <dbReference type="EMBL" id="ADC65004.1"/>
    </source>
</evidence>
<reference evidence="12 13" key="2">
    <citation type="journal article" date="2011" name="Stand. Genomic Sci.">
        <title>Complete genome sequence of Ferroglobus placidus AEDII12DO.</title>
        <authorList>
            <person name="Anderson I."/>
            <person name="Risso C."/>
            <person name="Holmes D."/>
            <person name="Lucas S."/>
            <person name="Copeland A."/>
            <person name="Lapidus A."/>
            <person name="Cheng J.F."/>
            <person name="Bruce D."/>
            <person name="Goodwin L."/>
            <person name="Pitluck S."/>
            <person name="Saunders E."/>
            <person name="Brettin T."/>
            <person name="Detter J.C."/>
            <person name="Han C."/>
            <person name="Tapia R."/>
            <person name="Larimer F."/>
            <person name="Land M."/>
            <person name="Hauser L."/>
            <person name="Woyke T."/>
            <person name="Lovley D."/>
            <person name="Kyrpides N."/>
            <person name="Ivanova N."/>
        </authorList>
    </citation>
    <scope>NUCLEOTIDE SEQUENCE [LARGE SCALE GENOMIC DNA]</scope>
    <source>
        <strain evidence="13">DSM 10642 / AEDII12DO</strain>
    </source>
</reference>
<proteinExistence type="inferred from homology"/>
<feature type="domain" description="4Fe-4S ferredoxin-type" evidence="11">
    <location>
        <begin position="590"/>
        <end position="619"/>
    </location>
</feature>
<keyword evidence="5 10" id="KW-0479">Metal-binding</keyword>
<evidence type="ECO:0000256" key="6">
    <source>
        <dbReference type="ARBA" id="ARBA00022827"/>
    </source>
</evidence>
<dbReference type="SUPFAM" id="SSF51971">
    <property type="entry name" value="Nucleotide-binding domain"/>
    <property type="match status" value="1"/>
</dbReference>
<comment type="cofactor">
    <cofactor evidence="1 10">
        <name>FAD</name>
        <dbReference type="ChEBI" id="CHEBI:57692"/>
    </cofactor>
</comment>
<keyword evidence="4 10" id="KW-0285">Flavoprotein</keyword>